<organism evidence="1 2">
    <name type="scientific">Acidithiobacillus thiooxidans ATCC 19377</name>
    <dbReference type="NCBI Taxonomy" id="637390"/>
    <lineage>
        <taxon>Bacteria</taxon>
        <taxon>Pseudomonadati</taxon>
        <taxon>Pseudomonadota</taxon>
        <taxon>Acidithiobacillia</taxon>
        <taxon>Acidithiobacillales</taxon>
        <taxon>Acidithiobacillaceae</taxon>
        <taxon>Acidithiobacillus</taxon>
    </lineage>
</organism>
<proteinExistence type="predicted"/>
<name>A0A543Q1L9_ACITH</name>
<dbReference type="RefSeq" id="WP_142086082.1">
    <property type="nucleotide sequence ID" value="NZ_SZUV01000001.1"/>
</dbReference>
<dbReference type="AlphaFoldDB" id="A0A543Q1L9"/>
<sequence>MAEELGTYRKVGNHDRDLPEDHIFPLETANQRQRYMHMLADMKARDARTIRVYRLAPGEPKVKRFLTLEDANADWERCAQRATSRGALRE</sequence>
<dbReference type="Proteomes" id="UP000315403">
    <property type="component" value="Unassembled WGS sequence"/>
</dbReference>
<evidence type="ECO:0000313" key="2">
    <source>
        <dbReference type="Proteomes" id="UP000315403"/>
    </source>
</evidence>
<comment type="caution">
    <text evidence="1">The sequence shown here is derived from an EMBL/GenBank/DDBJ whole genome shotgun (WGS) entry which is preliminary data.</text>
</comment>
<dbReference type="EMBL" id="SZUV01000001">
    <property type="protein sequence ID" value="TQN50213.1"/>
    <property type="molecule type" value="Genomic_DNA"/>
</dbReference>
<evidence type="ECO:0000313" key="1">
    <source>
        <dbReference type="EMBL" id="TQN50213.1"/>
    </source>
</evidence>
<gene>
    <name evidence="1" type="ORF">DLNHIDIE_00050</name>
</gene>
<accession>A0A543Q1L9</accession>
<reference evidence="1 2" key="1">
    <citation type="submission" date="2019-03" db="EMBL/GenBank/DDBJ databases">
        <title>New insights into Acidothiobacillus thiooxidans sulfur metabolism through coupled gene expression, solution geochemistry, microscopy and spectroscopy analyses.</title>
        <authorList>
            <person name="Camacho D."/>
            <person name="Frazao R."/>
            <person name="Fouillen A."/>
            <person name="Nanci A."/>
            <person name="Lang B.F."/>
            <person name="Apte S.C."/>
            <person name="Baron C."/>
            <person name="Warren L.A."/>
        </authorList>
    </citation>
    <scope>NUCLEOTIDE SEQUENCE [LARGE SCALE GENOMIC DNA]</scope>
    <source>
        <strain evidence="1 2">ATCC 19377</strain>
    </source>
</reference>
<protein>
    <submittedName>
        <fullName evidence="1">Uncharacterized protein</fullName>
    </submittedName>
</protein>